<keyword evidence="1" id="KW-0540">Nuclease</keyword>
<feature type="region of interest" description="Disordered" evidence="3">
    <location>
        <begin position="772"/>
        <end position="893"/>
    </location>
</feature>
<feature type="compositionally biased region" description="Basic residues" evidence="3">
    <location>
        <begin position="570"/>
        <end position="580"/>
    </location>
</feature>
<gene>
    <name evidence="6" type="ORF">NLJ89_g9445</name>
</gene>
<feature type="region of interest" description="Disordered" evidence="3">
    <location>
        <begin position="540"/>
        <end position="587"/>
    </location>
</feature>
<dbReference type="SUPFAM" id="SSF47807">
    <property type="entry name" value="5' to 3' exonuclease, C-terminal subdomain"/>
    <property type="match status" value="1"/>
</dbReference>
<dbReference type="GO" id="GO:0008821">
    <property type="term" value="F:crossover junction DNA endonuclease activity"/>
    <property type="evidence" value="ECO:0007669"/>
    <property type="project" value="InterPro"/>
</dbReference>
<dbReference type="InterPro" id="IPR029060">
    <property type="entry name" value="PIN-like_dom_sf"/>
</dbReference>
<feature type="region of interest" description="Disordered" evidence="3">
    <location>
        <begin position="477"/>
        <end position="518"/>
    </location>
</feature>
<feature type="compositionally biased region" description="Low complexity" evidence="3">
    <location>
        <begin position="799"/>
        <end position="824"/>
    </location>
</feature>
<dbReference type="PRINTS" id="PR00853">
    <property type="entry name" value="XPGRADSUPER"/>
</dbReference>
<dbReference type="CDD" id="cd09870">
    <property type="entry name" value="PIN_YEN1"/>
    <property type="match status" value="1"/>
</dbReference>
<evidence type="ECO:0000313" key="7">
    <source>
        <dbReference type="Proteomes" id="UP001148786"/>
    </source>
</evidence>
<dbReference type="GO" id="GO:0017108">
    <property type="term" value="F:5'-flap endonuclease activity"/>
    <property type="evidence" value="ECO:0007669"/>
    <property type="project" value="TreeGrafter"/>
</dbReference>
<feature type="compositionally biased region" description="Basic and acidic residues" evidence="3">
    <location>
        <begin position="509"/>
        <end position="518"/>
    </location>
</feature>
<keyword evidence="7" id="KW-1185">Reference proteome</keyword>
<feature type="domain" description="XPG-I" evidence="4">
    <location>
        <begin position="113"/>
        <end position="189"/>
    </location>
</feature>
<proteinExistence type="predicted"/>
<evidence type="ECO:0000259" key="5">
    <source>
        <dbReference type="SMART" id="SM00485"/>
    </source>
</evidence>
<feature type="compositionally biased region" description="Polar residues" evidence="3">
    <location>
        <begin position="778"/>
        <end position="798"/>
    </location>
</feature>
<name>A0A9W8JTJ4_9AGAR</name>
<dbReference type="Proteomes" id="UP001148786">
    <property type="component" value="Unassembled WGS sequence"/>
</dbReference>
<evidence type="ECO:0000256" key="1">
    <source>
        <dbReference type="ARBA" id="ARBA00022722"/>
    </source>
</evidence>
<dbReference type="OrthoDB" id="2959108at2759"/>
<dbReference type="SUPFAM" id="SSF88723">
    <property type="entry name" value="PIN domain-like"/>
    <property type="match status" value="1"/>
</dbReference>
<feature type="compositionally biased region" description="Basic and acidic residues" evidence="3">
    <location>
        <begin position="557"/>
        <end position="569"/>
    </location>
</feature>
<feature type="compositionally biased region" description="Low complexity" evidence="3">
    <location>
        <begin position="750"/>
        <end position="759"/>
    </location>
</feature>
<feature type="region of interest" description="Disordered" evidence="3">
    <location>
        <begin position="373"/>
        <end position="403"/>
    </location>
</feature>
<evidence type="ECO:0000256" key="3">
    <source>
        <dbReference type="SAM" id="MobiDB-lite"/>
    </source>
</evidence>
<feature type="domain" description="XPG N-terminal" evidence="5">
    <location>
        <begin position="1"/>
        <end position="106"/>
    </location>
</feature>
<evidence type="ECO:0008006" key="8">
    <source>
        <dbReference type="Google" id="ProtNLM"/>
    </source>
</evidence>
<dbReference type="AlphaFoldDB" id="A0A9W8JTJ4"/>
<dbReference type="InterPro" id="IPR036279">
    <property type="entry name" value="5-3_exonuclease_C_sf"/>
</dbReference>
<dbReference type="Pfam" id="PF18380">
    <property type="entry name" value="GEN1_C"/>
    <property type="match status" value="1"/>
</dbReference>
<feature type="region of interest" description="Disordered" evidence="3">
    <location>
        <begin position="620"/>
        <end position="759"/>
    </location>
</feature>
<keyword evidence="2" id="KW-0378">Hydrolase</keyword>
<comment type="caution">
    <text evidence="6">The sequence shown here is derived from an EMBL/GenBank/DDBJ whole genome shotgun (WGS) entry which is preliminary data.</text>
</comment>
<feature type="compositionally biased region" description="Polar residues" evidence="3">
    <location>
        <begin position="720"/>
        <end position="731"/>
    </location>
</feature>
<feature type="compositionally biased region" description="Acidic residues" evidence="3">
    <location>
        <begin position="483"/>
        <end position="498"/>
    </location>
</feature>
<dbReference type="Pfam" id="PF00752">
    <property type="entry name" value="XPG_N"/>
    <property type="match status" value="1"/>
</dbReference>
<dbReference type="InterPro" id="IPR006086">
    <property type="entry name" value="XPG-I_dom"/>
</dbReference>
<dbReference type="PANTHER" id="PTHR11081:SF75">
    <property type="entry name" value="ENDONUCLEASE, PUTATIVE (AFU_ORTHOLOGUE AFUA_3G13260)-RELATED"/>
    <property type="match status" value="1"/>
</dbReference>
<evidence type="ECO:0000313" key="6">
    <source>
        <dbReference type="EMBL" id="KAJ3501201.1"/>
    </source>
</evidence>
<evidence type="ECO:0000259" key="4">
    <source>
        <dbReference type="SMART" id="SM00484"/>
    </source>
</evidence>
<organism evidence="6 7">
    <name type="scientific">Agrocybe chaxingu</name>
    <dbReference type="NCBI Taxonomy" id="84603"/>
    <lineage>
        <taxon>Eukaryota</taxon>
        <taxon>Fungi</taxon>
        <taxon>Dikarya</taxon>
        <taxon>Basidiomycota</taxon>
        <taxon>Agaricomycotina</taxon>
        <taxon>Agaricomycetes</taxon>
        <taxon>Agaricomycetidae</taxon>
        <taxon>Agaricales</taxon>
        <taxon>Agaricineae</taxon>
        <taxon>Strophariaceae</taxon>
        <taxon>Agrocybe</taxon>
    </lineage>
</organism>
<dbReference type="InterPro" id="IPR006084">
    <property type="entry name" value="XPG/Rad2"/>
</dbReference>
<dbReference type="InterPro" id="IPR006085">
    <property type="entry name" value="XPG_DNA_repair_N"/>
</dbReference>
<feature type="compositionally biased region" description="Polar residues" evidence="3">
    <location>
        <begin position="876"/>
        <end position="885"/>
    </location>
</feature>
<dbReference type="InterPro" id="IPR041177">
    <property type="entry name" value="GEN1_C"/>
</dbReference>
<accession>A0A9W8JTJ4</accession>
<dbReference type="InterPro" id="IPR037316">
    <property type="entry name" value="Yen1_H3TH"/>
</dbReference>
<dbReference type="Gene3D" id="3.40.50.1010">
    <property type="entry name" value="5'-nuclease"/>
    <property type="match status" value="2"/>
</dbReference>
<dbReference type="Pfam" id="PF00867">
    <property type="entry name" value="XPG_I"/>
    <property type="match status" value="1"/>
</dbReference>
<feature type="region of interest" description="Disordered" evidence="3">
    <location>
        <begin position="906"/>
        <end position="930"/>
    </location>
</feature>
<evidence type="ECO:0000256" key="2">
    <source>
        <dbReference type="ARBA" id="ARBA00022801"/>
    </source>
</evidence>
<dbReference type="SMART" id="SM00484">
    <property type="entry name" value="XPGI"/>
    <property type="match status" value="1"/>
</dbReference>
<reference evidence="6" key="1">
    <citation type="submission" date="2022-07" db="EMBL/GenBank/DDBJ databases">
        <title>Genome Sequence of Agrocybe chaxingu.</title>
        <authorList>
            <person name="Buettner E."/>
        </authorList>
    </citation>
    <scope>NUCLEOTIDE SEQUENCE</scope>
    <source>
        <strain evidence="6">MP-N11</strain>
    </source>
</reference>
<protein>
    <recommendedName>
        <fullName evidence="8">XPG-I domain-containing protein</fullName>
    </recommendedName>
</protein>
<dbReference type="CDD" id="cd09906">
    <property type="entry name" value="H3TH_YEN1"/>
    <property type="match status" value="1"/>
</dbReference>
<dbReference type="GO" id="GO:0006281">
    <property type="term" value="P:DNA repair"/>
    <property type="evidence" value="ECO:0007669"/>
    <property type="project" value="UniProtKB-ARBA"/>
</dbReference>
<dbReference type="EMBL" id="JANKHO010001472">
    <property type="protein sequence ID" value="KAJ3501201.1"/>
    <property type="molecule type" value="Genomic_DNA"/>
</dbReference>
<dbReference type="PANTHER" id="PTHR11081">
    <property type="entry name" value="FLAP ENDONUCLEASE FAMILY MEMBER"/>
    <property type="match status" value="1"/>
</dbReference>
<sequence length="969" mass="106075">MGVAGLWDVLKPAGKVRSLTDLAIQEGFKANPDGKRGFRLGIDASIWFFHAEYGREGENPILRTLFFRCATLMKTTFLPIFVFDGPKRPDIKRGKKINRTCHKLIPGMKQIVEAFGFEWRMAPGEAEAELAYLNRIGVIDGILSDDVDNFLFGATTVIRNSSNTLSGNRANPILNSVGKDDKNHSRIFCLQDITDHPDIRLTRGGVILIGLMSGGDYQQGGLMRCGVTTAHGLAKCGFGDTLFEAALNLDRESLEDFLVAWRHEIRQELRTNSKKEIGRKQPALANSITEDFPDIDILLSYVKPITSESMGRENNNLKLTWSKEPDLAKLAATCEFYFEWGYKEAIIKRFRTVIWPSIVLRILRGAALDHDEGVGPKRNLSANANAPTTPRKKGKEKEDCGTPSKMITKHFSSLGVATPSKVYISGSESEDEDEEAENLVLKIHSAREHPSTDGLLEYRLEIAPKQLVRLAEQGIQGLRAPEGPDEWASDDDEDDGGDNEGGKKKGKKTPVDPEEHLRLWMPACMVKIVEPGLVKDYEDAEKSKAAKKAKKGTRAAANKDKGNDKEKAPARKKAVTKSKTKTPVVDEDDEDVFSAPVAEKSKTNKAMAKAKAKTATKELRYPPLYADDEEESEPGSGLVAVLGQPSKEPTPPKKAITSLFQDLPELSDDEIPESILDFGRPRKPVNLPKKPTQPTYEEVGDPSDDNRPPVRSRHPKPQIRETQQGPFTPISSPGPKSRAGVKDLTKKKTASTTTTTGLKSFFSVTHSSTVFSDKQTKLAAQSVSISQVTHMTTSQAPISRSSSSSSSAKSNSRARSSNSARSGSTTLTPVSDDEEYGIGLWDKNGKVAPYVTLSPSKRRARNDSLSGSELKKSPRNKASQISPQGNRRPVSPIQFMATKKVNKVIEISTDSNDDSDSSPPSRIMPAKPLPPLLAARARAASSQRTSSTAAKSLKSQIPCIVPADIIDLT</sequence>
<dbReference type="SMART" id="SM00485">
    <property type="entry name" value="XPGN"/>
    <property type="match status" value="1"/>
</dbReference>